<dbReference type="Proteomes" id="UP000053144">
    <property type="component" value="Chromosome 10"/>
</dbReference>
<dbReference type="InterPro" id="IPR046796">
    <property type="entry name" value="Transposase_32_dom"/>
</dbReference>
<evidence type="ECO:0000313" key="3">
    <source>
        <dbReference type="EMBL" id="KOM55480.1"/>
    </source>
</evidence>
<dbReference type="AlphaFoldDB" id="A0A0L9VKC0"/>
<evidence type="ECO:0000259" key="2">
    <source>
        <dbReference type="Pfam" id="PF20167"/>
    </source>
</evidence>
<protein>
    <recommendedName>
        <fullName evidence="2">Putative plant transposon protein domain-containing protein</fullName>
    </recommendedName>
</protein>
<feature type="region of interest" description="Disordered" evidence="1">
    <location>
        <begin position="87"/>
        <end position="118"/>
    </location>
</feature>
<proteinExistence type="predicted"/>
<dbReference type="EMBL" id="CM003380">
    <property type="protein sequence ID" value="KOM55480.1"/>
    <property type="molecule type" value="Genomic_DNA"/>
</dbReference>
<organism evidence="3 4">
    <name type="scientific">Phaseolus angularis</name>
    <name type="common">Azuki bean</name>
    <name type="synonym">Vigna angularis</name>
    <dbReference type="NCBI Taxonomy" id="3914"/>
    <lineage>
        <taxon>Eukaryota</taxon>
        <taxon>Viridiplantae</taxon>
        <taxon>Streptophyta</taxon>
        <taxon>Embryophyta</taxon>
        <taxon>Tracheophyta</taxon>
        <taxon>Spermatophyta</taxon>
        <taxon>Magnoliopsida</taxon>
        <taxon>eudicotyledons</taxon>
        <taxon>Gunneridae</taxon>
        <taxon>Pentapetalae</taxon>
        <taxon>rosids</taxon>
        <taxon>fabids</taxon>
        <taxon>Fabales</taxon>
        <taxon>Fabaceae</taxon>
        <taxon>Papilionoideae</taxon>
        <taxon>50 kb inversion clade</taxon>
        <taxon>NPAAA clade</taxon>
        <taxon>indigoferoid/millettioid clade</taxon>
        <taxon>Phaseoleae</taxon>
        <taxon>Vigna</taxon>
    </lineage>
</organism>
<evidence type="ECO:0000313" key="4">
    <source>
        <dbReference type="Proteomes" id="UP000053144"/>
    </source>
</evidence>
<name>A0A0L9VKC0_PHAAN</name>
<feature type="non-terminal residue" evidence="3">
    <location>
        <position position="1"/>
    </location>
</feature>
<accession>A0A0L9VKC0</accession>
<feature type="compositionally biased region" description="Acidic residues" evidence="1">
    <location>
        <begin position="108"/>
        <end position="118"/>
    </location>
</feature>
<reference evidence="4" key="1">
    <citation type="journal article" date="2015" name="Proc. Natl. Acad. Sci. U.S.A.">
        <title>Genome sequencing of adzuki bean (Vigna angularis) provides insight into high starch and low fat accumulation and domestication.</title>
        <authorList>
            <person name="Yang K."/>
            <person name="Tian Z."/>
            <person name="Chen C."/>
            <person name="Luo L."/>
            <person name="Zhao B."/>
            <person name="Wang Z."/>
            <person name="Yu L."/>
            <person name="Li Y."/>
            <person name="Sun Y."/>
            <person name="Li W."/>
            <person name="Chen Y."/>
            <person name="Li Y."/>
            <person name="Zhang Y."/>
            <person name="Ai D."/>
            <person name="Zhao J."/>
            <person name="Shang C."/>
            <person name="Ma Y."/>
            <person name="Wu B."/>
            <person name="Wang M."/>
            <person name="Gao L."/>
            <person name="Sun D."/>
            <person name="Zhang P."/>
            <person name="Guo F."/>
            <person name="Wang W."/>
            <person name="Li Y."/>
            <person name="Wang J."/>
            <person name="Varshney R.K."/>
            <person name="Wang J."/>
            <person name="Ling H.Q."/>
            <person name="Wan P."/>
        </authorList>
    </citation>
    <scope>NUCLEOTIDE SEQUENCE</scope>
    <source>
        <strain evidence="4">cv. Jingnong 6</strain>
    </source>
</reference>
<dbReference type="Gramene" id="KOM55480">
    <property type="protein sequence ID" value="KOM55480"/>
    <property type="gene ID" value="LR48_Vigan10g137200"/>
</dbReference>
<dbReference type="Pfam" id="PF20167">
    <property type="entry name" value="Transposase_32"/>
    <property type="match status" value="1"/>
</dbReference>
<sequence>RGWENLASYPILANVAVVREFYTNARAFGIETQQYSSYVRGKRIPYDADTINRFLGIEWTGEQCQFDLTVEEGPDFADLEREEFLARSGWPADPSHTGSGVGAAEASTVEEEEEEEEE</sequence>
<gene>
    <name evidence="3" type="ORF">LR48_Vigan10g137200</name>
</gene>
<evidence type="ECO:0000256" key="1">
    <source>
        <dbReference type="SAM" id="MobiDB-lite"/>
    </source>
</evidence>
<feature type="domain" description="Putative plant transposon protein" evidence="2">
    <location>
        <begin position="1"/>
        <end position="93"/>
    </location>
</feature>